<keyword evidence="1" id="KW-0677">Repeat</keyword>
<feature type="domain" description="Fibronectin type-III" evidence="4">
    <location>
        <begin position="400"/>
        <end position="493"/>
    </location>
</feature>
<feature type="domain" description="Fibronectin type-III" evidence="4">
    <location>
        <begin position="213"/>
        <end position="303"/>
    </location>
</feature>
<dbReference type="Pfam" id="PF00041">
    <property type="entry name" value="fn3"/>
    <property type="match status" value="5"/>
</dbReference>
<dbReference type="InterPro" id="IPR036116">
    <property type="entry name" value="FN3_sf"/>
</dbReference>
<evidence type="ECO:0000313" key="5">
    <source>
        <dbReference type="EMBL" id="JAP44262.1"/>
    </source>
</evidence>
<dbReference type="InterPro" id="IPR050991">
    <property type="entry name" value="ECM_Regulatory_Proteins"/>
</dbReference>
<dbReference type="InterPro" id="IPR003961">
    <property type="entry name" value="FN3_dom"/>
</dbReference>
<dbReference type="Gene3D" id="2.60.40.10">
    <property type="entry name" value="Immunoglobulins"/>
    <property type="match status" value="6"/>
</dbReference>
<evidence type="ECO:0000256" key="3">
    <source>
        <dbReference type="SAM" id="SignalP"/>
    </source>
</evidence>
<reference evidence="5" key="1">
    <citation type="submission" date="2016-01" db="EMBL/GenBank/DDBJ databases">
        <title>Reference transcriptome for the parasite Schistocephalus solidus: insights into the molecular evolution of parasitism.</title>
        <authorList>
            <person name="Hebert F.O."/>
            <person name="Grambauer S."/>
            <person name="Barber I."/>
            <person name="Landry C.R."/>
            <person name="Aubin-Horth N."/>
        </authorList>
    </citation>
    <scope>NUCLEOTIDE SEQUENCE</scope>
</reference>
<name>A0A0X3P891_SCHSO</name>
<protein>
    <recommendedName>
        <fullName evidence="4">Fibronectin type-III domain-containing protein</fullName>
    </recommendedName>
</protein>
<dbReference type="EMBL" id="GEEE01018963">
    <property type="protein sequence ID" value="JAP44262.1"/>
    <property type="molecule type" value="Transcribed_RNA"/>
</dbReference>
<dbReference type="AlphaFoldDB" id="A0A0X3P891"/>
<dbReference type="CDD" id="cd00063">
    <property type="entry name" value="FN3"/>
    <property type="match status" value="6"/>
</dbReference>
<dbReference type="SUPFAM" id="SSF49265">
    <property type="entry name" value="Fibronectin type III"/>
    <property type="match status" value="5"/>
</dbReference>
<proteinExistence type="predicted"/>
<dbReference type="SMART" id="SM00060">
    <property type="entry name" value="FN3"/>
    <property type="match status" value="8"/>
</dbReference>
<dbReference type="PANTHER" id="PTHR46708:SF2">
    <property type="entry name" value="FIBRONECTIN TYPE-III DOMAIN-CONTAINING PROTEIN"/>
    <property type="match status" value="1"/>
</dbReference>
<dbReference type="PROSITE" id="PS50853">
    <property type="entry name" value="FN3"/>
    <property type="match status" value="6"/>
</dbReference>
<evidence type="ECO:0000259" key="4">
    <source>
        <dbReference type="PROSITE" id="PS50853"/>
    </source>
</evidence>
<feature type="domain" description="Fibronectin type-III" evidence="4">
    <location>
        <begin position="594"/>
        <end position="689"/>
    </location>
</feature>
<keyword evidence="3" id="KW-0732">Signal</keyword>
<feature type="domain" description="Fibronectin type-III" evidence="4">
    <location>
        <begin position="690"/>
        <end position="791"/>
    </location>
</feature>
<dbReference type="PANTHER" id="PTHR46708">
    <property type="entry name" value="TENASCIN"/>
    <property type="match status" value="1"/>
</dbReference>
<accession>A0A0X3P891</accession>
<sequence length="848" mass="91706">MLSASVLVVLLSFIFAGKAAEFKPTSVTFSSTSETVTVKWKDPTDGPAYLYEVSIVGGDLDQTELLYSNVYEHTFSEGILPSTTYSVKVFAYSLTGNIGFEHDTVETWPGIPGMPIIDEFGFKAEEDKSAISLSWSKPELNGNLETYVLTAFSEGNITKNTTSELRTTLLGPLGNGLYFVELYAVTKPNNNGKGGGRGPTNRIGPINIPPIQRNVDLILSQITMGTIRLQWDFSSINANCGIYSNTIYYNDGNHTHKEILIPASHQYIVKNLALNVQYTFIVSADCVGSTVALTKEVKLTPEEYPPSMPQNVKANVTENSIKVSWSPPASPNGKLGAYRVSIEGETTESKEEEGLTTSFEGLKSLTTYTVAVKAQTTAGYGPAAVITVTTLPNVKDLPKVPKNLQATLKSPTAALVTWEEPEESSLPVTDYLLSFRQPGGNWESVKIYGNTLKHFLTGLQPSSAYELELCAVSQLIKGEPAKTNLSTLVVVPSLPSNLRATQTSADKVSITWDLPASARAEDGVELLLVKSFKGGILQATSTEPTSSGVLPVTGIEPNTVMSFTAQAIRPGPLGGFSEVKQLPDLITWPELPAPPSDLKLQATGQNSLRASWAESSDRALVLKYQITVTADGIRSTETLETTGTEISVENLEIYTDYSVEVAAVGKPNQNGEGSVAGNATKGNVKTWPGPGGIPSDVQGDADEKSITVTWKRPEGRPTGEVNYYEVTVKNKAGTEINSKTPVHGQSLTVQNLDPLTMYTVEVRTQNKPQEGTENGGGLGDPAVVEVETWPGGKNSFLDYYYHILWHLQWLTSGGNRKYFITRILLSKRRCAGFLQAGKNAVSSQHIFT</sequence>
<dbReference type="InterPro" id="IPR013783">
    <property type="entry name" value="Ig-like_fold"/>
</dbReference>
<feature type="domain" description="Fibronectin type-III" evidence="4">
    <location>
        <begin position="494"/>
        <end position="590"/>
    </location>
</feature>
<feature type="chain" id="PRO_5007050949" description="Fibronectin type-III domain-containing protein" evidence="3">
    <location>
        <begin position="20"/>
        <end position="848"/>
    </location>
</feature>
<organism evidence="5">
    <name type="scientific">Schistocephalus solidus</name>
    <name type="common">Tapeworm</name>
    <dbReference type="NCBI Taxonomy" id="70667"/>
    <lineage>
        <taxon>Eukaryota</taxon>
        <taxon>Metazoa</taxon>
        <taxon>Spiralia</taxon>
        <taxon>Lophotrochozoa</taxon>
        <taxon>Platyhelminthes</taxon>
        <taxon>Cestoda</taxon>
        <taxon>Eucestoda</taxon>
        <taxon>Diphyllobothriidea</taxon>
        <taxon>Diphyllobothriidae</taxon>
        <taxon>Schistocephalus</taxon>
    </lineage>
</organism>
<feature type="signal peptide" evidence="3">
    <location>
        <begin position="1"/>
        <end position="19"/>
    </location>
</feature>
<feature type="region of interest" description="Disordered" evidence="2">
    <location>
        <begin position="670"/>
        <end position="701"/>
    </location>
</feature>
<gene>
    <name evidence="5" type="ORF">TR128133</name>
</gene>
<evidence type="ECO:0000256" key="1">
    <source>
        <dbReference type="ARBA" id="ARBA00022737"/>
    </source>
</evidence>
<evidence type="ECO:0000256" key="2">
    <source>
        <dbReference type="SAM" id="MobiDB-lite"/>
    </source>
</evidence>
<feature type="domain" description="Fibronectin type-III" evidence="4">
    <location>
        <begin position="305"/>
        <end position="394"/>
    </location>
</feature>